<evidence type="ECO:0000256" key="2">
    <source>
        <dbReference type="ARBA" id="ARBA00008932"/>
    </source>
</evidence>
<dbReference type="PANTHER" id="PTHR10809:SF6">
    <property type="entry name" value="AT11025P-RELATED"/>
    <property type="match status" value="1"/>
</dbReference>
<feature type="transmembrane region" description="Helical" evidence="7">
    <location>
        <begin position="257"/>
        <end position="278"/>
    </location>
</feature>
<gene>
    <name evidence="9" type="ORF">BT63DRAFT_421985</name>
</gene>
<dbReference type="GO" id="GO:0005886">
    <property type="term" value="C:plasma membrane"/>
    <property type="evidence" value="ECO:0007669"/>
    <property type="project" value="TreeGrafter"/>
</dbReference>
<keyword evidence="3 7" id="KW-0812">Transmembrane</keyword>
<dbReference type="AlphaFoldDB" id="A0A6A6UNM3"/>
<dbReference type="PIRSF" id="PIRSF019693">
    <property type="entry name" value="VAMP-associated"/>
    <property type="match status" value="1"/>
</dbReference>
<feature type="compositionally biased region" description="Low complexity" evidence="6">
    <location>
        <begin position="152"/>
        <end position="169"/>
    </location>
</feature>
<dbReference type="Gene3D" id="2.60.40.10">
    <property type="entry name" value="Immunoglobulins"/>
    <property type="match status" value="1"/>
</dbReference>
<proteinExistence type="inferred from homology"/>
<evidence type="ECO:0000259" key="8">
    <source>
        <dbReference type="PROSITE" id="PS50202"/>
    </source>
</evidence>
<feature type="region of interest" description="Disordered" evidence="6">
    <location>
        <begin position="127"/>
        <end position="202"/>
    </location>
</feature>
<sequence length="279" mass="30345">MSLELEPGILGFKRPFTSEVSQTLRLKNVDRDPISFKVKTTAPKQYCVRPNSGRIEPGEFVDVSVVLQPMKADPPPDTRCKDKFLVQSIAVPAEKEMPPWGELERNFKASIQERKIRVHYLSVNAPSNHVNGHDDEGDDSVLSPPPVYTPHAESSQGAAANSSSGDARSLQSESVPSTPAQSKPVPAHQKNAEAAASPPEDLSREELLAQLGNARVNIAQLQKELDTNLRRRNVNPKESQKASSQGALGVATPAQTAGVPISTVALLCLFFFMLAYLLF</sequence>
<feature type="domain" description="MSP" evidence="8">
    <location>
        <begin position="2"/>
        <end position="121"/>
    </location>
</feature>
<dbReference type="InterPro" id="IPR008962">
    <property type="entry name" value="PapD-like_sf"/>
</dbReference>
<dbReference type="OrthoDB" id="264603at2759"/>
<dbReference type="Pfam" id="PF00635">
    <property type="entry name" value="Motile_Sperm"/>
    <property type="match status" value="1"/>
</dbReference>
<evidence type="ECO:0000256" key="7">
    <source>
        <dbReference type="SAM" id="Phobius"/>
    </source>
</evidence>
<keyword evidence="5 7" id="KW-0472">Membrane</keyword>
<evidence type="ECO:0000256" key="1">
    <source>
        <dbReference type="ARBA" id="ARBA00004211"/>
    </source>
</evidence>
<evidence type="ECO:0000256" key="3">
    <source>
        <dbReference type="ARBA" id="ARBA00022692"/>
    </source>
</evidence>
<dbReference type="InterPro" id="IPR016763">
    <property type="entry name" value="VAP"/>
</dbReference>
<comment type="subcellular location">
    <subcellularLocation>
        <location evidence="1">Membrane</location>
        <topology evidence="1">Single-pass type IV membrane protein</topology>
    </subcellularLocation>
</comment>
<reference evidence="9" key="1">
    <citation type="journal article" date="2020" name="Stud. Mycol.">
        <title>101 Dothideomycetes genomes: a test case for predicting lifestyles and emergence of pathogens.</title>
        <authorList>
            <person name="Haridas S."/>
            <person name="Albert R."/>
            <person name="Binder M."/>
            <person name="Bloem J."/>
            <person name="Labutti K."/>
            <person name="Salamov A."/>
            <person name="Andreopoulos B."/>
            <person name="Baker S."/>
            <person name="Barry K."/>
            <person name="Bills G."/>
            <person name="Bluhm B."/>
            <person name="Cannon C."/>
            <person name="Castanera R."/>
            <person name="Culley D."/>
            <person name="Daum C."/>
            <person name="Ezra D."/>
            <person name="Gonzalez J."/>
            <person name="Henrissat B."/>
            <person name="Kuo A."/>
            <person name="Liang C."/>
            <person name="Lipzen A."/>
            <person name="Lutzoni F."/>
            <person name="Magnuson J."/>
            <person name="Mondo S."/>
            <person name="Nolan M."/>
            <person name="Ohm R."/>
            <person name="Pangilinan J."/>
            <person name="Park H.-J."/>
            <person name="Ramirez L."/>
            <person name="Alfaro M."/>
            <person name="Sun H."/>
            <person name="Tritt A."/>
            <person name="Yoshinaga Y."/>
            <person name="Zwiers L.-H."/>
            <person name="Turgeon B."/>
            <person name="Goodwin S."/>
            <person name="Spatafora J."/>
            <person name="Crous P."/>
            <person name="Grigoriev I."/>
        </authorList>
    </citation>
    <scope>NUCLEOTIDE SEQUENCE</scope>
    <source>
        <strain evidence="9">CBS 115976</strain>
    </source>
</reference>
<dbReference type="Proteomes" id="UP000799302">
    <property type="component" value="Unassembled WGS sequence"/>
</dbReference>
<dbReference type="GO" id="GO:0005789">
    <property type="term" value="C:endoplasmic reticulum membrane"/>
    <property type="evidence" value="ECO:0007669"/>
    <property type="project" value="InterPro"/>
</dbReference>
<evidence type="ECO:0000256" key="5">
    <source>
        <dbReference type="ARBA" id="ARBA00023136"/>
    </source>
</evidence>
<dbReference type="InterPro" id="IPR000535">
    <property type="entry name" value="MSP_dom"/>
</dbReference>
<name>A0A6A6UNM3_9PEZI</name>
<dbReference type="EMBL" id="MU004231">
    <property type="protein sequence ID" value="KAF2673879.1"/>
    <property type="molecule type" value="Genomic_DNA"/>
</dbReference>
<evidence type="ECO:0000256" key="6">
    <source>
        <dbReference type="SAM" id="MobiDB-lite"/>
    </source>
</evidence>
<feature type="region of interest" description="Disordered" evidence="6">
    <location>
        <begin position="227"/>
        <end position="248"/>
    </location>
</feature>
<dbReference type="PANTHER" id="PTHR10809">
    <property type="entry name" value="VESICLE-ASSOCIATED MEMBRANE PROTEIN-ASSOCIATED PROTEIN"/>
    <property type="match status" value="1"/>
</dbReference>
<protein>
    <submittedName>
        <fullName evidence="9">MSP domain-containing protein</fullName>
    </submittedName>
</protein>
<evidence type="ECO:0000313" key="9">
    <source>
        <dbReference type="EMBL" id="KAF2673879.1"/>
    </source>
</evidence>
<evidence type="ECO:0000313" key="10">
    <source>
        <dbReference type="Proteomes" id="UP000799302"/>
    </source>
</evidence>
<comment type="similarity">
    <text evidence="2">Belongs to the VAMP-associated protein (VAP) (TC 9.B.17) family.</text>
</comment>
<keyword evidence="4 7" id="KW-1133">Transmembrane helix</keyword>
<feature type="compositionally biased region" description="Polar residues" evidence="6">
    <location>
        <begin position="170"/>
        <end position="181"/>
    </location>
</feature>
<dbReference type="SUPFAM" id="SSF49354">
    <property type="entry name" value="PapD-like"/>
    <property type="match status" value="1"/>
</dbReference>
<organism evidence="9 10">
    <name type="scientific">Microthyrium microscopicum</name>
    <dbReference type="NCBI Taxonomy" id="703497"/>
    <lineage>
        <taxon>Eukaryota</taxon>
        <taxon>Fungi</taxon>
        <taxon>Dikarya</taxon>
        <taxon>Ascomycota</taxon>
        <taxon>Pezizomycotina</taxon>
        <taxon>Dothideomycetes</taxon>
        <taxon>Dothideomycetes incertae sedis</taxon>
        <taxon>Microthyriales</taxon>
        <taxon>Microthyriaceae</taxon>
        <taxon>Microthyrium</taxon>
    </lineage>
</organism>
<dbReference type="GO" id="GO:0090158">
    <property type="term" value="P:endoplasmic reticulum membrane organization"/>
    <property type="evidence" value="ECO:0007669"/>
    <property type="project" value="TreeGrafter"/>
</dbReference>
<dbReference type="GO" id="GO:0061817">
    <property type="term" value="P:endoplasmic reticulum-plasma membrane tethering"/>
    <property type="evidence" value="ECO:0007669"/>
    <property type="project" value="TreeGrafter"/>
</dbReference>
<accession>A0A6A6UNM3</accession>
<dbReference type="GO" id="GO:0033149">
    <property type="term" value="F:FFAT motif binding"/>
    <property type="evidence" value="ECO:0007669"/>
    <property type="project" value="TreeGrafter"/>
</dbReference>
<evidence type="ECO:0000256" key="4">
    <source>
        <dbReference type="ARBA" id="ARBA00022989"/>
    </source>
</evidence>
<dbReference type="PROSITE" id="PS50202">
    <property type="entry name" value="MSP"/>
    <property type="match status" value="1"/>
</dbReference>
<dbReference type="InterPro" id="IPR013783">
    <property type="entry name" value="Ig-like_fold"/>
</dbReference>
<keyword evidence="10" id="KW-1185">Reference proteome</keyword>